<accession>A0AAE0NX30</accession>
<feature type="compositionally biased region" description="Basic and acidic residues" evidence="1">
    <location>
        <begin position="39"/>
        <end position="49"/>
    </location>
</feature>
<proteinExistence type="predicted"/>
<dbReference type="EMBL" id="JAUTDP010000014">
    <property type="protein sequence ID" value="KAK3389040.1"/>
    <property type="molecule type" value="Genomic_DNA"/>
</dbReference>
<dbReference type="AlphaFoldDB" id="A0AAE0NX30"/>
<keyword evidence="3" id="KW-1185">Reference proteome</keyword>
<feature type="compositionally biased region" description="Basic and acidic residues" evidence="1">
    <location>
        <begin position="71"/>
        <end position="80"/>
    </location>
</feature>
<reference evidence="2" key="2">
    <citation type="submission" date="2023-07" db="EMBL/GenBank/DDBJ databases">
        <authorList>
            <consortium name="Lawrence Berkeley National Laboratory"/>
            <person name="Haridas S."/>
            <person name="Hensen N."/>
            <person name="Bonometti L."/>
            <person name="Westerberg I."/>
            <person name="Brannstrom I.O."/>
            <person name="Guillou S."/>
            <person name="Cros-Aarteil S."/>
            <person name="Calhoun S."/>
            <person name="Kuo A."/>
            <person name="Mondo S."/>
            <person name="Pangilinan J."/>
            <person name="Riley R."/>
            <person name="LaButti K."/>
            <person name="Andreopoulos B."/>
            <person name="Lipzen A."/>
            <person name="Chen C."/>
            <person name="Yanf M."/>
            <person name="Daum C."/>
            <person name="Ng V."/>
            <person name="Clum A."/>
            <person name="Steindorff A."/>
            <person name="Ohm R."/>
            <person name="Martin F."/>
            <person name="Silar P."/>
            <person name="Natvig D."/>
            <person name="Lalanne C."/>
            <person name="Gautier V."/>
            <person name="Ament-velasquez S.L."/>
            <person name="Kruys A."/>
            <person name="Hutchinson M.I."/>
            <person name="Powell A.J."/>
            <person name="Barry K."/>
            <person name="Miller A.N."/>
            <person name="Grigoriev I.V."/>
            <person name="Debuchy R."/>
            <person name="Gladieux P."/>
            <person name="Thoren M.H."/>
            <person name="Johannesson H."/>
        </authorList>
    </citation>
    <scope>NUCLEOTIDE SEQUENCE</scope>
    <source>
        <strain evidence="2">FGSC 1904</strain>
    </source>
</reference>
<organism evidence="2 3">
    <name type="scientific">Sordaria brevicollis</name>
    <dbReference type="NCBI Taxonomy" id="83679"/>
    <lineage>
        <taxon>Eukaryota</taxon>
        <taxon>Fungi</taxon>
        <taxon>Dikarya</taxon>
        <taxon>Ascomycota</taxon>
        <taxon>Pezizomycotina</taxon>
        <taxon>Sordariomycetes</taxon>
        <taxon>Sordariomycetidae</taxon>
        <taxon>Sordariales</taxon>
        <taxon>Sordariaceae</taxon>
        <taxon>Sordaria</taxon>
    </lineage>
</organism>
<evidence type="ECO:0000256" key="1">
    <source>
        <dbReference type="SAM" id="MobiDB-lite"/>
    </source>
</evidence>
<protein>
    <submittedName>
        <fullName evidence="2">Uncharacterized protein</fullName>
    </submittedName>
</protein>
<name>A0AAE0NX30_SORBR</name>
<evidence type="ECO:0000313" key="3">
    <source>
        <dbReference type="Proteomes" id="UP001281003"/>
    </source>
</evidence>
<evidence type="ECO:0000313" key="2">
    <source>
        <dbReference type="EMBL" id="KAK3389040.1"/>
    </source>
</evidence>
<gene>
    <name evidence="2" type="ORF">B0T20DRAFT_92550</name>
</gene>
<reference evidence="2" key="1">
    <citation type="journal article" date="2023" name="Mol. Phylogenet. Evol.">
        <title>Genome-scale phylogeny and comparative genomics of the fungal order Sordariales.</title>
        <authorList>
            <person name="Hensen N."/>
            <person name="Bonometti L."/>
            <person name="Westerberg I."/>
            <person name="Brannstrom I.O."/>
            <person name="Guillou S."/>
            <person name="Cros-Aarteil S."/>
            <person name="Calhoun S."/>
            <person name="Haridas S."/>
            <person name="Kuo A."/>
            <person name="Mondo S."/>
            <person name="Pangilinan J."/>
            <person name="Riley R."/>
            <person name="LaButti K."/>
            <person name="Andreopoulos B."/>
            <person name="Lipzen A."/>
            <person name="Chen C."/>
            <person name="Yan M."/>
            <person name="Daum C."/>
            <person name="Ng V."/>
            <person name="Clum A."/>
            <person name="Steindorff A."/>
            <person name="Ohm R.A."/>
            <person name="Martin F."/>
            <person name="Silar P."/>
            <person name="Natvig D.O."/>
            <person name="Lalanne C."/>
            <person name="Gautier V."/>
            <person name="Ament-Velasquez S.L."/>
            <person name="Kruys A."/>
            <person name="Hutchinson M.I."/>
            <person name="Powell A.J."/>
            <person name="Barry K."/>
            <person name="Miller A.N."/>
            <person name="Grigoriev I.V."/>
            <person name="Debuchy R."/>
            <person name="Gladieux P."/>
            <person name="Hiltunen Thoren M."/>
            <person name="Johannesson H."/>
        </authorList>
    </citation>
    <scope>NUCLEOTIDE SEQUENCE</scope>
    <source>
        <strain evidence="2">FGSC 1904</strain>
    </source>
</reference>
<dbReference type="Proteomes" id="UP001281003">
    <property type="component" value="Unassembled WGS sequence"/>
</dbReference>
<sequence>MSTAHGLLFPPFLQRATAAFQFLVLGTHTPAHARRPKEKKPTRQLETGHSEAALPAEGNPQWNAHWRKSAARRDASDRVQSRKSGCASGIERSMKSTVHGTLLTPVVATWPNVHSTQNACFCQIPGWYSGPKQYRPVYSWSALPATQKVLANKGYPQLPRPEL</sequence>
<comment type="caution">
    <text evidence="2">The sequence shown here is derived from an EMBL/GenBank/DDBJ whole genome shotgun (WGS) entry which is preliminary data.</text>
</comment>
<feature type="region of interest" description="Disordered" evidence="1">
    <location>
        <begin position="30"/>
        <end position="91"/>
    </location>
</feature>